<proteinExistence type="predicted"/>
<evidence type="ECO:0000256" key="1">
    <source>
        <dbReference type="ARBA" id="ARBA00022741"/>
    </source>
</evidence>
<keyword evidence="1" id="KW-0547">Nucleotide-binding</keyword>
<dbReference type="RefSeq" id="WP_012108234.1">
    <property type="nucleotide sequence ID" value="NC_009714.1"/>
</dbReference>
<evidence type="ECO:0000256" key="2">
    <source>
        <dbReference type="ARBA" id="ARBA00022840"/>
    </source>
</evidence>
<sequence length="541" mass="61315">MIKVNGLCKNFGANQALKNLTFNFDAHKIIGIVGSDGSGKTTLLRLFASLMSPSSGTIEILGFNMPNYSEDYLSSIGYMPQNFGLYEQLSCYENLKLYASLKGISNEEEKIKEVLNFMRLYEFKDRFAGDLSGGMKQKLTLCVCLLKNPKILFLDEPGVGVDPVARMEFFDLALGLKESGISIIWATSYQDEAEKFDEILLLSHGEILVQNSPKNAKKILQNRVFSTPKNDEVFQKLRYDEKISQVYYFGNRLKFILKKENELPDLNDFKIEEPDFEDLFLALSKDESKKNAKIKKVQNFKSEELIKVCGLCKSFGDFKAVDDINFDVKSGEIFGLLGPNGAGKSTTFKMLCGLLKPTSGETFVMGKNLNKNPQIKRQIGYMAQKFSLYNDLKVIDNLDFFAGIYELDKNEKKNRVDELCENFGITQFLNFKVKDLSLGIKQRLALICAVLHKPKVLFLDEPTSGVDSITRRDFWEFINEIVKDGSCVMITTHLMDEAEFCDKIMLISQGKSAIFATPEKIKQVTKTDNLQDAFIKLVQKR</sequence>
<evidence type="ECO:0000313" key="5">
    <source>
        <dbReference type="Proteomes" id="UP000002407"/>
    </source>
</evidence>
<keyword evidence="2 4" id="KW-0067">ATP-binding</keyword>
<dbReference type="eggNOG" id="COG1129">
    <property type="taxonomic scope" value="Bacteria"/>
</dbReference>
<name>A7I0B1_CAMHC</name>
<dbReference type="HOGENOM" id="CLU_000604_83_0_7"/>
<dbReference type="InterPro" id="IPR003593">
    <property type="entry name" value="AAA+_ATPase"/>
</dbReference>
<feature type="domain" description="ABC transporter" evidence="3">
    <location>
        <begin position="2"/>
        <end position="229"/>
    </location>
</feature>
<dbReference type="InterPro" id="IPR027417">
    <property type="entry name" value="P-loop_NTPase"/>
</dbReference>
<dbReference type="CDD" id="cd03230">
    <property type="entry name" value="ABC_DR_subfamily_A"/>
    <property type="match status" value="2"/>
</dbReference>
<dbReference type="STRING" id="360107.CHAB381_0350"/>
<evidence type="ECO:0000313" key="4">
    <source>
        <dbReference type="EMBL" id="ABS51295.1"/>
    </source>
</evidence>
<dbReference type="InterPro" id="IPR003439">
    <property type="entry name" value="ABC_transporter-like_ATP-bd"/>
</dbReference>
<keyword evidence="5" id="KW-1185">Reference proteome</keyword>
<protein>
    <submittedName>
        <fullName evidence="4">ABC transporter, ATP-binding protein</fullName>
    </submittedName>
</protein>
<dbReference type="PROSITE" id="PS00211">
    <property type="entry name" value="ABC_TRANSPORTER_1"/>
    <property type="match status" value="1"/>
</dbReference>
<gene>
    <name evidence="4" type="ordered locus">CHAB381_0350</name>
</gene>
<feature type="domain" description="ABC transporter" evidence="3">
    <location>
        <begin position="306"/>
        <end position="534"/>
    </location>
</feature>
<dbReference type="PANTHER" id="PTHR43038">
    <property type="entry name" value="ATP-BINDING CASSETTE, SUB-FAMILY H, MEMBER 1"/>
    <property type="match status" value="1"/>
</dbReference>
<dbReference type="InterPro" id="IPR017871">
    <property type="entry name" value="ABC_transporter-like_CS"/>
</dbReference>
<reference evidence="5" key="1">
    <citation type="submission" date="2007-07" db="EMBL/GenBank/DDBJ databases">
        <title>Complete genome sequence of Campylobacter hominis ATCC BAA-381, a commensal isolated from the human gastrointestinal tract.</title>
        <authorList>
            <person name="Fouts D.E."/>
            <person name="Mongodin E.F."/>
            <person name="Puiu D."/>
            <person name="Sebastian Y."/>
            <person name="Miller W.G."/>
            <person name="Mandrell R.E."/>
            <person name="Nelson K.E."/>
        </authorList>
    </citation>
    <scope>NUCLEOTIDE SEQUENCE [LARGE SCALE GENOMIC DNA]</scope>
    <source>
        <strain evidence="5">ATCC BAA-381 / LMG 19568 / NCTC 13146 / CH001A</strain>
    </source>
</reference>
<accession>A7I0B1</accession>
<dbReference type="PROSITE" id="PS50893">
    <property type="entry name" value="ABC_TRANSPORTER_2"/>
    <property type="match status" value="2"/>
</dbReference>
<dbReference type="GO" id="GO:0005524">
    <property type="term" value="F:ATP binding"/>
    <property type="evidence" value="ECO:0007669"/>
    <property type="project" value="UniProtKB-KW"/>
</dbReference>
<dbReference type="SUPFAM" id="SSF52540">
    <property type="entry name" value="P-loop containing nucleoside triphosphate hydrolases"/>
    <property type="match status" value="2"/>
</dbReference>
<dbReference type="KEGG" id="cha:CHAB381_0350"/>
<dbReference type="Proteomes" id="UP000002407">
    <property type="component" value="Chromosome"/>
</dbReference>
<dbReference type="AlphaFoldDB" id="A7I0B1"/>
<dbReference type="Gene3D" id="3.40.50.300">
    <property type="entry name" value="P-loop containing nucleotide triphosphate hydrolases"/>
    <property type="match status" value="2"/>
</dbReference>
<evidence type="ECO:0000259" key="3">
    <source>
        <dbReference type="PROSITE" id="PS50893"/>
    </source>
</evidence>
<organism evidence="4 5">
    <name type="scientific">Campylobacter hominis (strain ATCC BAA-381 / DSM 21671 / CCUG 45161 / LMG 19568 / NCTC 13146 / CH001A)</name>
    <dbReference type="NCBI Taxonomy" id="360107"/>
    <lineage>
        <taxon>Bacteria</taxon>
        <taxon>Pseudomonadati</taxon>
        <taxon>Campylobacterota</taxon>
        <taxon>Epsilonproteobacteria</taxon>
        <taxon>Campylobacterales</taxon>
        <taxon>Campylobacteraceae</taxon>
        <taxon>Campylobacter</taxon>
    </lineage>
</organism>
<dbReference type="SMART" id="SM00382">
    <property type="entry name" value="AAA"/>
    <property type="match status" value="2"/>
</dbReference>
<dbReference type="EMBL" id="CP000776">
    <property type="protein sequence ID" value="ABS51295.1"/>
    <property type="molecule type" value="Genomic_DNA"/>
</dbReference>
<dbReference type="PANTHER" id="PTHR43038:SF3">
    <property type="entry name" value="ABC TRANSPORTER G FAMILY MEMBER 20 ISOFORM X1"/>
    <property type="match status" value="1"/>
</dbReference>
<dbReference type="GO" id="GO:0016887">
    <property type="term" value="F:ATP hydrolysis activity"/>
    <property type="evidence" value="ECO:0007669"/>
    <property type="project" value="InterPro"/>
</dbReference>
<dbReference type="Pfam" id="PF00005">
    <property type="entry name" value="ABC_tran"/>
    <property type="match status" value="2"/>
</dbReference>
<dbReference type="OrthoDB" id="9809450at2"/>